<dbReference type="RefSeq" id="WP_380250810.1">
    <property type="nucleotide sequence ID" value="NZ_JBHUII010000004.1"/>
</dbReference>
<evidence type="ECO:0000256" key="1">
    <source>
        <dbReference type="SAM" id="Phobius"/>
    </source>
</evidence>
<accession>A0ABW5BLQ4</accession>
<keyword evidence="3" id="KW-1185">Reference proteome</keyword>
<sequence>MANFARWMGLYLFAVGVFYFNAYQFYLEPENPWVRIGGLFVLVFFFGLFLWPRIKALEKTAFAYSDGALVEGRLFDKETYRKIRVLKYAYKVDGKIYKLQRAGQSFLDFINTKQGESVTVIYAKSAPDVAVIFDPDLFAKRCLDRDKTLPEISI</sequence>
<proteinExistence type="predicted"/>
<feature type="transmembrane region" description="Helical" evidence="1">
    <location>
        <begin position="7"/>
        <end position="26"/>
    </location>
</feature>
<dbReference type="EMBL" id="JBHUII010000004">
    <property type="protein sequence ID" value="MFD2205825.1"/>
    <property type="molecule type" value="Genomic_DNA"/>
</dbReference>
<protein>
    <recommendedName>
        <fullName evidence="4">DUF3592 domain-containing protein</fullName>
    </recommendedName>
</protein>
<reference evidence="3" key="1">
    <citation type="journal article" date="2019" name="Int. J. Syst. Evol. Microbiol.">
        <title>The Global Catalogue of Microorganisms (GCM) 10K type strain sequencing project: providing services to taxonomists for standard genome sequencing and annotation.</title>
        <authorList>
            <consortium name="The Broad Institute Genomics Platform"/>
            <consortium name="The Broad Institute Genome Sequencing Center for Infectious Disease"/>
            <person name="Wu L."/>
            <person name="Ma J."/>
        </authorList>
    </citation>
    <scope>NUCLEOTIDE SEQUENCE [LARGE SCALE GENOMIC DNA]</scope>
    <source>
        <strain evidence="3">CGMCC 4.7192</strain>
    </source>
</reference>
<dbReference type="Proteomes" id="UP001597294">
    <property type="component" value="Unassembled WGS sequence"/>
</dbReference>
<name>A0ABW5BLQ4_9PROT</name>
<evidence type="ECO:0000313" key="3">
    <source>
        <dbReference type="Proteomes" id="UP001597294"/>
    </source>
</evidence>
<evidence type="ECO:0000313" key="2">
    <source>
        <dbReference type="EMBL" id="MFD2205825.1"/>
    </source>
</evidence>
<keyword evidence="1" id="KW-0472">Membrane</keyword>
<evidence type="ECO:0008006" key="4">
    <source>
        <dbReference type="Google" id="ProtNLM"/>
    </source>
</evidence>
<organism evidence="2 3">
    <name type="scientific">Kiloniella antarctica</name>
    <dbReference type="NCBI Taxonomy" id="1550907"/>
    <lineage>
        <taxon>Bacteria</taxon>
        <taxon>Pseudomonadati</taxon>
        <taxon>Pseudomonadota</taxon>
        <taxon>Alphaproteobacteria</taxon>
        <taxon>Rhodospirillales</taxon>
        <taxon>Kiloniellaceae</taxon>
        <taxon>Kiloniella</taxon>
    </lineage>
</organism>
<keyword evidence="1" id="KW-0812">Transmembrane</keyword>
<keyword evidence="1" id="KW-1133">Transmembrane helix</keyword>
<comment type="caution">
    <text evidence="2">The sequence shown here is derived from an EMBL/GenBank/DDBJ whole genome shotgun (WGS) entry which is preliminary data.</text>
</comment>
<gene>
    <name evidence="2" type="ORF">ACFSKO_09395</name>
</gene>
<feature type="transmembrane region" description="Helical" evidence="1">
    <location>
        <begin position="32"/>
        <end position="51"/>
    </location>
</feature>